<organism evidence="4 5">
    <name type="scientific">Turicibacter sanguinis</name>
    <dbReference type="NCBI Taxonomy" id="154288"/>
    <lineage>
        <taxon>Bacteria</taxon>
        <taxon>Bacillati</taxon>
        <taxon>Bacillota</taxon>
        <taxon>Erysipelotrichia</taxon>
        <taxon>Erysipelotrichales</taxon>
        <taxon>Turicibacteraceae</taxon>
        <taxon>Turicibacter</taxon>
    </lineage>
</organism>
<comment type="caution">
    <text evidence="4">The sequence shown here is derived from an EMBL/GenBank/DDBJ whole genome shotgun (WGS) entry which is preliminary data.</text>
</comment>
<evidence type="ECO:0000256" key="2">
    <source>
        <dbReference type="PIRSR" id="PIRSR006615-1"/>
    </source>
</evidence>
<feature type="active site" description="Proton donor/acceptor" evidence="3">
    <location>
        <position position="265"/>
    </location>
</feature>
<evidence type="ECO:0000256" key="3">
    <source>
        <dbReference type="PIRSR" id="PIRSR006615-2"/>
    </source>
</evidence>
<reference evidence="4 5" key="1">
    <citation type="journal article" date="2019" name="Nat. Med.">
        <title>A library of human gut bacterial isolates paired with longitudinal multiomics data enables mechanistic microbiome research.</title>
        <authorList>
            <person name="Poyet M."/>
            <person name="Groussin M."/>
            <person name="Gibbons S.M."/>
            <person name="Avila-Pacheco J."/>
            <person name="Jiang X."/>
            <person name="Kearney S.M."/>
            <person name="Perrotta A.R."/>
            <person name="Berdy B."/>
            <person name="Zhao S."/>
            <person name="Lieberman T.D."/>
            <person name="Swanson P.K."/>
            <person name="Smith M."/>
            <person name="Roesemann S."/>
            <person name="Alexander J.E."/>
            <person name="Rich S.A."/>
            <person name="Livny J."/>
            <person name="Vlamakis H."/>
            <person name="Clish C."/>
            <person name="Bullock K."/>
            <person name="Deik A."/>
            <person name="Scott J."/>
            <person name="Pierce K.A."/>
            <person name="Xavier R.J."/>
            <person name="Alm E.J."/>
        </authorList>
    </citation>
    <scope>NUCLEOTIDE SEQUENCE [LARGE SCALE GENOMIC DNA]</scope>
    <source>
        <strain evidence="4 5">BIOML-A198</strain>
    </source>
</reference>
<dbReference type="SUPFAM" id="SSF55486">
    <property type="entry name" value="Metalloproteases ('zincins'), catalytic domain"/>
    <property type="match status" value="1"/>
</dbReference>
<keyword evidence="1" id="KW-0378">Hydrolase</keyword>
<dbReference type="AlphaFoldDB" id="A0A173SPR8"/>
<dbReference type="GeneID" id="60059556"/>
<accession>A0A173SPR8</accession>
<protein>
    <recommendedName>
        <fullName evidence="1">Metal-dependent carboxypeptidase</fullName>
        <ecNumber evidence="1">3.4.17.19</ecNumber>
    </recommendedName>
</protein>
<keyword evidence="1 4" id="KW-0121">Carboxypeptidase</keyword>
<sequence>MTKQEAIHFLQEHLKSMKYLESAMGVLSWDMEVMAPVKGIEYRSEVLGYLSVEHHKLATDTRIGCALNALENESDLMQVEQKLVDFFKDSFEKNTKIPESLQRDLTVATSKGGQYWKQAKEKQDYSIFKPYLQKVIDLVIKQAECVGYEGHIYNACLDDFEKGMTVEELDRIFPPLRDGLVKLLNQIKESRVCIKLHPSGEFDKARQEKLTNQVLDMMGYDYHEAGRIDETEHPFTTSLGIGDTRITTHYYEDNLESGLFSSIHEGGHAIYDQNMPHELSDYGLDEAPSMGIHESQSRFYENIIGRSLPFWKGYYKKLQELFPEYGWTTLEEFYGMINAVKPSLIRTEADEVTYSLHVIIRYEIEKLMMSGEVTVDELPALWNQKYEEYLGITPTNDSEGVMQDVHWSEALIGYFPSYALGNLYGAQFYHQMKKEIPNVEEQLEAGDLSQVFMWLKEKIHSQGNLYSPSELVEKVTGEKLNPMYFLDYLNEKYSKIYKL</sequence>
<dbReference type="Gene3D" id="1.10.1370.30">
    <property type="match status" value="1"/>
</dbReference>
<feature type="binding site" evidence="2">
    <location>
        <position position="264"/>
    </location>
    <ligand>
        <name>Zn(2+)</name>
        <dbReference type="ChEBI" id="CHEBI:29105"/>
        <note>catalytic</note>
    </ligand>
</feature>
<dbReference type="PANTHER" id="PTHR34217:SF1">
    <property type="entry name" value="CARBOXYPEPTIDASE 1"/>
    <property type="match status" value="1"/>
</dbReference>
<keyword evidence="2" id="KW-0862">Zinc</keyword>
<dbReference type="GO" id="GO:0046872">
    <property type="term" value="F:metal ion binding"/>
    <property type="evidence" value="ECO:0007669"/>
    <property type="project" value="UniProtKB-KW"/>
</dbReference>
<keyword evidence="1 2" id="KW-0479">Metal-binding</keyword>
<dbReference type="PRINTS" id="PR00998">
    <property type="entry name" value="CRBOXYPTASET"/>
</dbReference>
<comment type="function">
    <text evidence="1">Broad specificity carboxypetidase that releases amino acids sequentially from the C-terminus, including neutral, aromatic, polar and basic residues.</text>
</comment>
<dbReference type="Proteomes" id="UP000487649">
    <property type="component" value="Unassembled WGS sequence"/>
</dbReference>
<dbReference type="OrthoDB" id="9772308at2"/>
<dbReference type="GO" id="GO:0004181">
    <property type="term" value="F:metallocarboxypeptidase activity"/>
    <property type="evidence" value="ECO:0007669"/>
    <property type="project" value="UniProtKB-UniRule"/>
</dbReference>
<dbReference type="InterPro" id="IPR001333">
    <property type="entry name" value="Peptidase_M32_Taq"/>
</dbReference>
<keyword evidence="1" id="KW-0645">Protease</keyword>
<feature type="binding site" evidence="2">
    <location>
        <position position="294"/>
    </location>
    <ligand>
        <name>Zn(2+)</name>
        <dbReference type="ChEBI" id="CHEBI:29105"/>
        <note>catalytic</note>
    </ligand>
</feature>
<dbReference type="Pfam" id="PF02074">
    <property type="entry name" value="Peptidase_M32"/>
    <property type="match status" value="1"/>
</dbReference>
<dbReference type="PANTHER" id="PTHR34217">
    <property type="entry name" value="METAL-DEPENDENT CARBOXYPEPTIDASE"/>
    <property type="match status" value="1"/>
</dbReference>
<dbReference type="CDD" id="cd06460">
    <property type="entry name" value="M32_Taq"/>
    <property type="match status" value="1"/>
</dbReference>
<dbReference type="PIRSF" id="PIRSF006615">
    <property type="entry name" value="Zn_crbxpep_Taq"/>
    <property type="match status" value="1"/>
</dbReference>
<keyword evidence="1" id="KW-0482">Metalloprotease</keyword>
<dbReference type="PROSITE" id="PS52034">
    <property type="entry name" value="PEPTIDASE_M32"/>
    <property type="match status" value="1"/>
</dbReference>
<proteinExistence type="inferred from homology"/>
<comment type="similarity">
    <text evidence="1">Belongs to the peptidase M32 family.</text>
</comment>
<comment type="catalytic activity">
    <reaction evidence="1">
        <text>Release of a C-terminal amino acid with broad specificity, except for -Pro.</text>
        <dbReference type="EC" id="3.4.17.19"/>
    </reaction>
</comment>
<name>A0A173SPR8_9FIRM</name>
<evidence type="ECO:0000313" key="4">
    <source>
        <dbReference type="EMBL" id="MTK21204.1"/>
    </source>
</evidence>
<dbReference type="RefSeq" id="WP_006785542.1">
    <property type="nucleotide sequence ID" value="NZ_CABJBH010000004.1"/>
</dbReference>
<comment type="cofactor">
    <cofactor evidence="2">
        <name>Zn(2+)</name>
        <dbReference type="ChEBI" id="CHEBI:29105"/>
    </cofactor>
    <text evidence="2">Binds 1 zinc ion per subunit.</text>
</comment>
<feature type="binding site" evidence="2">
    <location>
        <position position="268"/>
    </location>
    <ligand>
        <name>Zn(2+)</name>
        <dbReference type="ChEBI" id="CHEBI:29105"/>
        <note>catalytic</note>
    </ligand>
</feature>
<evidence type="ECO:0000313" key="5">
    <source>
        <dbReference type="Proteomes" id="UP000487649"/>
    </source>
</evidence>
<dbReference type="EC" id="3.4.17.19" evidence="1"/>
<evidence type="ECO:0000256" key="1">
    <source>
        <dbReference type="PIRNR" id="PIRNR006615"/>
    </source>
</evidence>
<gene>
    <name evidence="4" type="ORF">GMA92_07190</name>
</gene>
<dbReference type="EMBL" id="WMQE01000013">
    <property type="protein sequence ID" value="MTK21204.1"/>
    <property type="molecule type" value="Genomic_DNA"/>
</dbReference>
<dbReference type="GO" id="GO:0006508">
    <property type="term" value="P:proteolysis"/>
    <property type="evidence" value="ECO:0007669"/>
    <property type="project" value="UniProtKB-UniRule"/>
</dbReference>